<dbReference type="SUPFAM" id="SSF53756">
    <property type="entry name" value="UDP-Glycosyltransferase/glycogen phosphorylase"/>
    <property type="match status" value="1"/>
</dbReference>
<comment type="caution">
    <text evidence="2">The sequence shown here is derived from an EMBL/GenBank/DDBJ whole genome shotgun (WGS) entry which is preliminary data.</text>
</comment>
<dbReference type="EMBL" id="NFDT01000157">
    <property type="protein sequence ID" value="OTY90231.1"/>
    <property type="molecule type" value="Genomic_DNA"/>
</dbReference>
<gene>
    <name evidence="2" type="ORF">BK754_20020</name>
</gene>
<dbReference type="GO" id="GO:0016787">
    <property type="term" value="F:hydrolase activity"/>
    <property type="evidence" value="ECO:0007669"/>
    <property type="project" value="UniProtKB-KW"/>
</dbReference>
<evidence type="ECO:0000313" key="2">
    <source>
        <dbReference type="EMBL" id="OTY90231.1"/>
    </source>
</evidence>
<dbReference type="InterPro" id="IPR001296">
    <property type="entry name" value="Glyco_trans_1"/>
</dbReference>
<organism evidence="2 3">
    <name type="scientific">Bacillus thuringiensis serovar subtoxicus</name>
    <dbReference type="NCBI Taxonomy" id="475791"/>
    <lineage>
        <taxon>Bacteria</taxon>
        <taxon>Bacillati</taxon>
        <taxon>Bacillota</taxon>
        <taxon>Bacilli</taxon>
        <taxon>Bacillales</taxon>
        <taxon>Bacillaceae</taxon>
        <taxon>Bacillus</taxon>
        <taxon>Bacillus cereus group</taxon>
    </lineage>
</organism>
<proteinExistence type="predicted"/>
<evidence type="ECO:0000259" key="1">
    <source>
        <dbReference type="Pfam" id="PF00534"/>
    </source>
</evidence>
<dbReference type="GO" id="GO:0016757">
    <property type="term" value="F:glycosyltransferase activity"/>
    <property type="evidence" value="ECO:0007669"/>
    <property type="project" value="InterPro"/>
</dbReference>
<name>A0A9X6FIA0_BACTU</name>
<evidence type="ECO:0000313" key="3">
    <source>
        <dbReference type="Proteomes" id="UP000194882"/>
    </source>
</evidence>
<dbReference type="CDD" id="cd03823">
    <property type="entry name" value="GT4_ExpE7-like"/>
    <property type="match status" value="1"/>
</dbReference>
<dbReference type="PANTHER" id="PTHR45947">
    <property type="entry name" value="SULFOQUINOVOSYL TRANSFERASE SQD2"/>
    <property type="match status" value="1"/>
</dbReference>
<sequence length="380" mass="43821">MQKILIVNSFYYPDIRGGAEISTQLLAEDLSKNHEVFVLTTGKNRDEIIKEEINNVKVYRLPCKNIYWPNKGDKRNNISKLIWHLINNYNPIQKKIIKEIIKEISPSLIHTQNLMGVGTYLWDVADELDIPVVHTTRDYALINPVSNDLVNQYIKYCNKKRSQKVNSVVGISKYILNEHNENKFFRKASNNVIHNIVQAEKYPKQKKEDKKGLTLGYYGQLETNKGIDILLQTIKEIPHSIVDKVIICGVGSIEDQLKTLVQNDKRFIFKGKTRLKEVYRTMASSDLTIVPSVWEEPFGRVIIESYQQGTPVIASAVGGIPEVISQSDFLFNNIEEIKDKINKFYSSGNEEVQQIIEDCYIHAEKYKDNLQEYCSVYNQL</sequence>
<dbReference type="Pfam" id="PF00534">
    <property type="entry name" value="Glycos_transf_1"/>
    <property type="match status" value="1"/>
</dbReference>
<dbReference type="PANTHER" id="PTHR45947:SF13">
    <property type="entry name" value="TRANSFERASE"/>
    <property type="match status" value="1"/>
</dbReference>
<dbReference type="InterPro" id="IPR050194">
    <property type="entry name" value="Glycosyltransferase_grp1"/>
</dbReference>
<dbReference type="Proteomes" id="UP000194882">
    <property type="component" value="Unassembled WGS sequence"/>
</dbReference>
<accession>A0A9X6FIA0</accession>
<dbReference type="Gene3D" id="3.40.50.2000">
    <property type="entry name" value="Glycogen Phosphorylase B"/>
    <property type="match status" value="2"/>
</dbReference>
<keyword evidence="2" id="KW-0378">Hydrolase</keyword>
<dbReference type="AlphaFoldDB" id="A0A9X6FIA0"/>
<protein>
    <submittedName>
        <fullName evidence="2">Glycoside hydrolase</fullName>
    </submittedName>
</protein>
<reference evidence="2 3" key="1">
    <citation type="submission" date="2016-10" db="EMBL/GenBank/DDBJ databases">
        <title>Comparative genomics of Bacillus thuringiensis reveals a path to pathogens against multiple invertebrate hosts.</title>
        <authorList>
            <person name="Zheng J."/>
            <person name="Gao Q."/>
            <person name="Liu H."/>
            <person name="Peng D."/>
            <person name="Ruan L."/>
            <person name="Sun M."/>
        </authorList>
    </citation>
    <scope>NUCLEOTIDE SEQUENCE [LARGE SCALE GENOMIC DNA]</scope>
    <source>
        <strain evidence="2">BGSC 4I4</strain>
    </source>
</reference>
<feature type="domain" description="Glycosyl transferase family 1" evidence="1">
    <location>
        <begin position="200"/>
        <end position="355"/>
    </location>
</feature>
<dbReference type="RefSeq" id="WP_086412163.1">
    <property type="nucleotide sequence ID" value="NZ_NFDT01000157.1"/>
</dbReference>